<evidence type="ECO:0000313" key="3">
    <source>
        <dbReference type="Proteomes" id="UP001189624"/>
    </source>
</evidence>
<sequence length="61" mass="6921">MSLSATFQDQDWEASDTTGHAFLTLYSIFLVPFLPFEFVFRGKTSGTNKEINIGIMRRESA</sequence>
<keyword evidence="1" id="KW-0812">Transmembrane</keyword>
<dbReference type="EMBL" id="OY731408">
    <property type="protein sequence ID" value="CAJ1978663.1"/>
    <property type="molecule type" value="Genomic_DNA"/>
</dbReference>
<name>A0AA87B916_9FABA</name>
<keyword evidence="1" id="KW-0472">Membrane</keyword>
<dbReference type="Proteomes" id="UP001189624">
    <property type="component" value="Chromosome 11"/>
</dbReference>
<keyword evidence="1" id="KW-1133">Transmembrane helix</keyword>
<protein>
    <submittedName>
        <fullName evidence="2">Uncharacterized protein</fullName>
    </submittedName>
</protein>
<proteinExistence type="predicted"/>
<dbReference type="Gramene" id="rna-AYBTSS11_LOCUS30860">
    <property type="protein sequence ID" value="CAJ1978663.1"/>
    <property type="gene ID" value="gene-AYBTSS11_LOCUS30860"/>
</dbReference>
<dbReference type="AlphaFoldDB" id="A0AA87B916"/>
<evidence type="ECO:0000256" key="1">
    <source>
        <dbReference type="SAM" id="Phobius"/>
    </source>
</evidence>
<accession>A0AA87B916</accession>
<feature type="transmembrane region" description="Helical" evidence="1">
    <location>
        <begin position="20"/>
        <end position="40"/>
    </location>
</feature>
<organism evidence="2 3">
    <name type="scientific">Sphenostylis stenocarpa</name>
    <dbReference type="NCBI Taxonomy" id="92480"/>
    <lineage>
        <taxon>Eukaryota</taxon>
        <taxon>Viridiplantae</taxon>
        <taxon>Streptophyta</taxon>
        <taxon>Embryophyta</taxon>
        <taxon>Tracheophyta</taxon>
        <taxon>Spermatophyta</taxon>
        <taxon>Magnoliopsida</taxon>
        <taxon>eudicotyledons</taxon>
        <taxon>Gunneridae</taxon>
        <taxon>Pentapetalae</taxon>
        <taxon>rosids</taxon>
        <taxon>fabids</taxon>
        <taxon>Fabales</taxon>
        <taxon>Fabaceae</taxon>
        <taxon>Papilionoideae</taxon>
        <taxon>50 kb inversion clade</taxon>
        <taxon>NPAAA clade</taxon>
        <taxon>indigoferoid/millettioid clade</taxon>
        <taxon>Phaseoleae</taxon>
        <taxon>Sphenostylis</taxon>
    </lineage>
</organism>
<reference evidence="2" key="1">
    <citation type="submission" date="2023-10" db="EMBL/GenBank/DDBJ databases">
        <authorList>
            <person name="Domelevo Entfellner J.-B."/>
        </authorList>
    </citation>
    <scope>NUCLEOTIDE SEQUENCE</scope>
</reference>
<evidence type="ECO:0000313" key="2">
    <source>
        <dbReference type="EMBL" id="CAJ1978663.1"/>
    </source>
</evidence>
<keyword evidence="3" id="KW-1185">Reference proteome</keyword>
<gene>
    <name evidence="2" type="ORF">AYBTSS11_LOCUS30860</name>
</gene>